<evidence type="ECO:0000313" key="2">
    <source>
        <dbReference type="WBParaSite" id="PS1159_v2.g17770.t1"/>
    </source>
</evidence>
<sequence length="695" mass="78807">MEAIDDIDLYGIEELLGHGDDLRLLTNDWPGNDPLSNSNDVHAIDDYFNHDNSGSSSNEAYTPSTVDSGNHSPTTTSSSSSDINYQQQYIWQEQYHQQPQDEYIVTTDEHGYQQQHTIPPQVDLEAIEQLLNDRNATYTYVSSPDSIESMSSPPGSNNNYIFQTTPVQQPQQQQLSPQQTFILPSALRIKSSNNRSHPYPLILPKNVKPRQDSQQTSQDSDIQIISTTPTPQPQAIILNPNELHRIQTALSAQRQQQQQSQPQTYYVPTSSISLTPVSLNAETLTSSSTTMQLSAPTPNMKSQEDMDFSRKCEDRKIRNRQAAQLSRERKKAEYDQMKDLISRYENENTELKEENLRLKQRITELEGYFVFPKESKKNIAKAVGVSLMVVMMFVSFPGAMKNFSPTTIETEPIHLRQIRSIPNISENAIAHVGSRALLAVEDYDPGEDNIIPSTSFQSDFKSSSSPLNSSNSTTAGSCPNHFLNATERIRVNNDLISWIDRHEKMNLVQLRSGKSPFLIYNSRNVLFPQEPIKQHPHVQVNSTDLVNISNSMRRSERRRHKETGHQKALRERAWRHLELINTPMGPKPYQEDKKIGGTELAVPINIQEQIMKQLAAQLKQKDDMLYVMALKDYFILPRTATNSTELKLSIVLPALSFNSSQPNHLTMMRIECSVISTSLFFLPDRLVSLFNGSSN</sequence>
<proteinExistence type="predicted"/>
<accession>A0AC35FIB3</accession>
<dbReference type="WBParaSite" id="PS1159_v2.g17770.t1">
    <property type="protein sequence ID" value="PS1159_v2.g17770.t1"/>
    <property type="gene ID" value="PS1159_v2.g17770"/>
</dbReference>
<reference evidence="2" key="1">
    <citation type="submission" date="2022-11" db="UniProtKB">
        <authorList>
            <consortium name="WormBaseParasite"/>
        </authorList>
    </citation>
    <scope>IDENTIFICATION</scope>
</reference>
<dbReference type="Proteomes" id="UP000887580">
    <property type="component" value="Unplaced"/>
</dbReference>
<protein>
    <submittedName>
        <fullName evidence="2">BZIP domain-containing protein</fullName>
    </submittedName>
</protein>
<name>A0AC35FIB3_9BILA</name>
<evidence type="ECO:0000313" key="1">
    <source>
        <dbReference type="Proteomes" id="UP000887580"/>
    </source>
</evidence>
<organism evidence="1 2">
    <name type="scientific">Panagrolaimus sp. PS1159</name>
    <dbReference type="NCBI Taxonomy" id="55785"/>
    <lineage>
        <taxon>Eukaryota</taxon>
        <taxon>Metazoa</taxon>
        <taxon>Ecdysozoa</taxon>
        <taxon>Nematoda</taxon>
        <taxon>Chromadorea</taxon>
        <taxon>Rhabditida</taxon>
        <taxon>Tylenchina</taxon>
        <taxon>Panagrolaimomorpha</taxon>
        <taxon>Panagrolaimoidea</taxon>
        <taxon>Panagrolaimidae</taxon>
        <taxon>Panagrolaimus</taxon>
    </lineage>
</organism>